<feature type="non-terminal residue" evidence="1">
    <location>
        <position position="1"/>
    </location>
</feature>
<protein>
    <submittedName>
        <fullName evidence="1">Uncharacterized protein</fullName>
    </submittedName>
</protein>
<sequence>WKGRKERVFQGRSKLLRLAEGVQPKVFCYWENARVVDWSGRNAMQPIPPTLPPSMQGSVRRLDICTAADGVEKGARLL</sequence>
<dbReference type="RefSeq" id="XP_038791056.1">
    <property type="nucleotide sequence ID" value="XM_038925200.1"/>
</dbReference>
<gene>
    <name evidence="1" type="ORF">GT037_000153</name>
</gene>
<evidence type="ECO:0000313" key="2">
    <source>
        <dbReference type="Proteomes" id="UP000596902"/>
    </source>
</evidence>
<name>A0A8H7BAT9_9PLEO</name>
<organism evidence="1 2">
    <name type="scientific">Alternaria burnsii</name>
    <dbReference type="NCBI Taxonomy" id="1187904"/>
    <lineage>
        <taxon>Eukaryota</taxon>
        <taxon>Fungi</taxon>
        <taxon>Dikarya</taxon>
        <taxon>Ascomycota</taxon>
        <taxon>Pezizomycotina</taxon>
        <taxon>Dothideomycetes</taxon>
        <taxon>Pleosporomycetidae</taxon>
        <taxon>Pleosporales</taxon>
        <taxon>Pleosporineae</taxon>
        <taxon>Pleosporaceae</taxon>
        <taxon>Alternaria</taxon>
        <taxon>Alternaria sect. Alternaria</taxon>
    </lineage>
</organism>
<proteinExistence type="predicted"/>
<reference evidence="1" key="2">
    <citation type="submission" date="2020-08" db="EMBL/GenBank/DDBJ databases">
        <title>Draft Genome Sequence of Cumin Blight Pathogen Alternaria burnsii.</title>
        <authorList>
            <person name="Feng Z."/>
        </authorList>
    </citation>
    <scope>NUCLEOTIDE SEQUENCE</scope>
    <source>
        <strain evidence="1">CBS107.38</strain>
    </source>
</reference>
<dbReference type="GeneID" id="62198378"/>
<evidence type="ECO:0000313" key="1">
    <source>
        <dbReference type="EMBL" id="KAF7681177.1"/>
    </source>
</evidence>
<comment type="caution">
    <text evidence="1">The sequence shown here is derived from an EMBL/GenBank/DDBJ whole genome shotgun (WGS) entry which is preliminary data.</text>
</comment>
<dbReference type="EMBL" id="JAAABM010000001">
    <property type="protein sequence ID" value="KAF7681177.1"/>
    <property type="molecule type" value="Genomic_DNA"/>
</dbReference>
<reference evidence="1" key="1">
    <citation type="submission" date="2020-01" db="EMBL/GenBank/DDBJ databases">
        <authorList>
            <person name="Feng Z.H.Z."/>
        </authorList>
    </citation>
    <scope>NUCLEOTIDE SEQUENCE</scope>
    <source>
        <strain evidence="1">CBS107.38</strain>
    </source>
</reference>
<dbReference type="Proteomes" id="UP000596902">
    <property type="component" value="Unassembled WGS sequence"/>
</dbReference>
<dbReference type="AlphaFoldDB" id="A0A8H7BAT9"/>
<accession>A0A8H7BAT9</accession>
<keyword evidence="2" id="KW-1185">Reference proteome</keyword>